<dbReference type="Proteomes" id="UP000249638">
    <property type="component" value="Unassembled WGS sequence"/>
</dbReference>
<dbReference type="AlphaFoldDB" id="A0A2W7Q716"/>
<keyword evidence="2" id="KW-1185">Reference proteome</keyword>
<proteinExistence type="predicted"/>
<protein>
    <submittedName>
        <fullName evidence="1">Uncharacterized protein</fullName>
    </submittedName>
</protein>
<organism evidence="1 2">
    <name type="scientific">Cupriavidus phytorum</name>
    <dbReference type="NCBI Taxonomy" id="3024399"/>
    <lineage>
        <taxon>Bacteria</taxon>
        <taxon>Pseudomonadati</taxon>
        <taxon>Pseudomonadota</taxon>
        <taxon>Betaproteobacteria</taxon>
        <taxon>Burkholderiales</taxon>
        <taxon>Burkholderiaceae</taxon>
        <taxon>Cupriavidus</taxon>
    </lineage>
</organism>
<sequence length="53" mass="6296">MNEAATPEIMTRLRVELFKFIAEWGWQFTMLDFSNPADVTAYLEDWVNELEPE</sequence>
<comment type="caution">
    <text evidence="1">The sequence shown here is derived from an EMBL/GenBank/DDBJ whole genome shotgun (WGS) entry which is preliminary data.</text>
</comment>
<name>A0A2W7Q716_9BURK</name>
<reference evidence="1" key="1">
    <citation type="submission" date="2018-06" db="EMBL/GenBank/DDBJ databases">
        <title>Genomic Encyclopedia of Type Strains, Phase IV (KMG-V): Genome sequencing to study the core and pangenomes of soil and plant-associated prokaryotes.</title>
        <authorList>
            <person name="Whitman W."/>
        </authorList>
    </citation>
    <scope>NUCLEOTIDE SEQUENCE [LARGE SCALE GENOMIC DNA]</scope>
    <source>
        <strain evidence="1">MLR2-44</strain>
    </source>
</reference>
<evidence type="ECO:0000313" key="1">
    <source>
        <dbReference type="EMBL" id="PZX34295.1"/>
    </source>
</evidence>
<accession>A0A2W7Q716</accession>
<evidence type="ECO:0000313" key="2">
    <source>
        <dbReference type="Proteomes" id="UP000249638"/>
    </source>
</evidence>
<dbReference type="EMBL" id="QKZN01000001">
    <property type="protein sequence ID" value="PZX34295.1"/>
    <property type="molecule type" value="Genomic_DNA"/>
</dbReference>
<gene>
    <name evidence="1" type="ORF">C7416_101579</name>
</gene>